<dbReference type="EMBL" id="FNXT01000268">
    <property type="protein sequence ID" value="SZX62851.1"/>
    <property type="molecule type" value="Genomic_DNA"/>
</dbReference>
<evidence type="ECO:0000313" key="11">
    <source>
        <dbReference type="EMBL" id="SZX62851.1"/>
    </source>
</evidence>
<dbReference type="Pfam" id="PF19283">
    <property type="entry name" value="APEH_N"/>
    <property type="match status" value="1"/>
</dbReference>
<accession>A0A383VCE9</accession>
<evidence type="ECO:0000256" key="2">
    <source>
        <dbReference type="ARBA" id="ARBA00004496"/>
    </source>
</evidence>
<dbReference type="SUPFAM" id="SSF82171">
    <property type="entry name" value="DPP6 N-terminal domain-like"/>
    <property type="match status" value="1"/>
</dbReference>
<comment type="subcellular location">
    <subcellularLocation>
        <location evidence="2">Cytoplasm</location>
    </subcellularLocation>
</comment>
<feature type="region of interest" description="Disordered" evidence="8">
    <location>
        <begin position="247"/>
        <end position="277"/>
    </location>
</feature>
<gene>
    <name evidence="11" type="ORF">BQ4739_LOCUS3429</name>
</gene>
<comment type="catalytic activity">
    <reaction evidence="1">
        <text>Cleavage of an N-acetyl or N-formyl amino acid from the N-terminus of a polypeptide.</text>
        <dbReference type="EC" id="3.4.19.1"/>
    </reaction>
</comment>
<feature type="compositionally biased region" description="Low complexity" evidence="8">
    <location>
        <begin position="252"/>
        <end position="270"/>
    </location>
</feature>
<keyword evidence="12" id="KW-1185">Reference proteome</keyword>
<dbReference type="GO" id="GO:0005737">
    <property type="term" value="C:cytoplasm"/>
    <property type="evidence" value="ECO:0007669"/>
    <property type="project" value="UniProtKB-SubCell"/>
</dbReference>
<feature type="domain" description="Peptidase S9 prolyl oligopeptidase catalytic" evidence="9">
    <location>
        <begin position="679"/>
        <end position="893"/>
    </location>
</feature>
<evidence type="ECO:0000256" key="5">
    <source>
        <dbReference type="ARBA" id="ARBA00012917"/>
    </source>
</evidence>
<evidence type="ECO:0000256" key="1">
    <source>
        <dbReference type="ARBA" id="ARBA00000721"/>
    </source>
</evidence>
<dbReference type="Gene3D" id="3.40.50.1820">
    <property type="entry name" value="alpha/beta hydrolase"/>
    <property type="match status" value="1"/>
</dbReference>
<dbReference type="InterPro" id="IPR029058">
    <property type="entry name" value="AB_hydrolase_fold"/>
</dbReference>
<name>A0A383VCE9_TETOB</name>
<dbReference type="InterPro" id="IPR001375">
    <property type="entry name" value="Peptidase_S9_cat"/>
</dbReference>
<dbReference type="PANTHER" id="PTHR42776:SF4">
    <property type="entry name" value="ACYLAMINO-ACID-RELEASING ENZYME"/>
    <property type="match status" value="1"/>
</dbReference>
<evidence type="ECO:0000256" key="4">
    <source>
        <dbReference type="ARBA" id="ARBA00011881"/>
    </source>
</evidence>
<evidence type="ECO:0000256" key="6">
    <source>
        <dbReference type="ARBA" id="ARBA00022490"/>
    </source>
</evidence>
<dbReference type="PANTHER" id="PTHR42776">
    <property type="entry name" value="SERINE PEPTIDASE S9 FAMILY MEMBER"/>
    <property type="match status" value="1"/>
</dbReference>
<dbReference type="GO" id="GO:0004252">
    <property type="term" value="F:serine-type endopeptidase activity"/>
    <property type="evidence" value="ECO:0007669"/>
    <property type="project" value="TreeGrafter"/>
</dbReference>
<sequence>MRLSTLTTRTGCRALHEFRRARSVGCCRPSHGAAAASRSSIHTLQAPAGQPQRHSTVSVTAVAGASATAGGSMSYSTAAAAAKAGPQEVPSGMDTEAMLMEQLTSIPLISKATCRPSHNTGGRGVDIQVLATQHNLPSNSKRQLQFTAFVPEPHRHHQVLCSGLPIELQQSVLNSPSPSGRRSLIAKSSSDGVLLELWAHNRIVKELLVPKSLHGPIINDGWFSRGAAWNPTESIIVYVAEESAAEQTPKFGSSSSNGSGSGSNGSSSNGEAAAAPRTWRGVSAAVEDWGELNTGKRTPSLFALNTDTWQVHKLAGLADSDASWGQPVWTPDGSGIVAVAWPHKAANFPHTSRRLGIVHCFNRPCGLHYIPYPAPPAAAGDDGQPAADGAAAAADVATVPLTASLLSGLSPVFTPDGSQLLFISQEAAAASGVHAATSALYSLAWNGQPSPSQKPHCIIHAVHKPEAPGAFPGLYAFSLHEQGFAGPQTLLVTSQWYSQTVILAVGLKDGSVTPVTPTDARQGSWTLQGVCNGLAVATVSAPHHPPRLMLAPVPASLTDSSSSSSSSSSWDWSPVQALEPDLSLLPEAAAALSDMQCEVLDVVPTVGDTDLHFQAVVQQQQRWQTLQCEVLDVVPTVGDTDLHFQAVVQVSKSRAGPAPTVLVPHGGPHSAVAANFYMPFVLLAARGYSIVAVNFRGSLGFGEAGVQALPGHIGHYDVEDCIAALDAAVAGGFADKDRAAVIGGSHGGFLTGHLMGQHPERFRCAGLRNPVLNIALMVGVTDIPDWCYVEAYGTQEGRKRFSAEPSAEDLAKFWAVSPIAHIGGVKGPMMFMLGAKDRRVPLDDGWRYLEALRSRGVETRVLVFPEDSHALDKPQTEFEQWLNLAWWLKQHMG</sequence>
<dbReference type="AlphaFoldDB" id="A0A383VCE9"/>
<dbReference type="SUPFAM" id="SSF53474">
    <property type="entry name" value="alpha/beta-Hydrolases"/>
    <property type="match status" value="1"/>
</dbReference>
<comment type="subunit">
    <text evidence="4">Homotetramer.</text>
</comment>
<evidence type="ECO:0000259" key="10">
    <source>
        <dbReference type="Pfam" id="PF19283"/>
    </source>
</evidence>
<dbReference type="GO" id="GO:0008242">
    <property type="term" value="F:omega peptidase activity"/>
    <property type="evidence" value="ECO:0007669"/>
    <property type="project" value="UniProtKB-EC"/>
</dbReference>
<evidence type="ECO:0000313" key="12">
    <source>
        <dbReference type="Proteomes" id="UP000256970"/>
    </source>
</evidence>
<dbReference type="GO" id="GO:0006508">
    <property type="term" value="P:proteolysis"/>
    <property type="evidence" value="ECO:0007669"/>
    <property type="project" value="InterPro"/>
</dbReference>
<dbReference type="InterPro" id="IPR045550">
    <property type="entry name" value="AARE_N"/>
</dbReference>
<keyword evidence="6" id="KW-0963">Cytoplasm</keyword>
<reference evidence="11 12" key="1">
    <citation type="submission" date="2016-10" db="EMBL/GenBank/DDBJ databases">
        <authorList>
            <person name="Cai Z."/>
        </authorList>
    </citation>
    <scope>NUCLEOTIDE SEQUENCE [LARGE SCALE GENOMIC DNA]</scope>
</reference>
<keyword evidence="7" id="KW-0378">Hydrolase</keyword>
<protein>
    <recommendedName>
        <fullName evidence="5">acylaminoacyl-peptidase</fullName>
        <ecNumber evidence="5">3.4.19.1</ecNumber>
    </recommendedName>
</protein>
<dbReference type="STRING" id="3088.A0A383VCE9"/>
<dbReference type="EC" id="3.4.19.1" evidence="5"/>
<dbReference type="Proteomes" id="UP000256970">
    <property type="component" value="Unassembled WGS sequence"/>
</dbReference>
<organism evidence="11 12">
    <name type="scientific">Tetradesmus obliquus</name>
    <name type="common">Green alga</name>
    <name type="synonym">Acutodesmus obliquus</name>
    <dbReference type="NCBI Taxonomy" id="3088"/>
    <lineage>
        <taxon>Eukaryota</taxon>
        <taxon>Viridiplantae</taxon>
        <taxon>Chlorophyta</taxon>
        <taxon>core chlorophytes</taxon>
        <taxon>Chlorophyceae</taxon>
        <taxon>CS clade</taxon>
        <taxon>Sphaeropleales</taxon>
        <taxon>Scenedesmaceae</taxon>
        <taxon>Tetradesmus</taxon>
    </lineage>
</organism>
<dbReference type="Pfam" id="PF00326">
    <property type="entry name" value="Peptidase_S9"/>
    <property type="match status" value="1"/>
</dbReference>
<proteinExistence type="inferred from homology"/>
<feature type="domain" description="Acylamino-acid-releasing enzyme N-terminal" evidence="10">
    <location>
        <begin position="95"/>
        <end position="576"/>
    </location>
</feature>
<evidence type="ECO:0000256" key="3">
    <source>
        <dbReference type="ARBA" id="ARBA00010040"/>
    </source>
</evidence>
<evidence type="ECO:0000259" key="9">
    <source>
        <dbReference type="Pfam" id="PF00326"/>
    </source>
</evidence>
<evidence type="ECO:0000256" key="7">
    <source>
        <dbReference type="ARBA" id="ARBA00022801"/>
    </source>
</evidence>
<evidence type="ECO:0000256" key="8">
    <source>
        <dbReference type="SAM" id="MobiDB-lite"/>
    </source>
</evidence>
<comment type="similarity">
    <text evidence="3">Belongs to the peptidase S9C family.</text>
</comment>